<proteinExistence type="predicted"/>
<dbReference type="EMBL" id="MGJN01000013">
    <property type="protein sequence ID" value="OGN06914.1"/>
    <property type="molecule type" value="Genomic_DNA"/>
</dbReference>
<evidence type="ECO:0000256" key="1">
    <source>
        <dbReference type="ARBA" id="ARBA00022801"/>
    </source>
</evidence>
<dbReference type="GO" id="GO:0016787">
    <property type="term" value="F:hydrolase activity"/>
    <property type="evidence" value="ECO:0007669"/>
    <property type="project" value="UniProtKB-KW"/>
</dbReference>
<protein>
    <recommendedName>
        <fullName evidence="2">Nudix hydrolase domain-containing protein</fullName>
    </recommendedName>
</protein>
<reference evidence="3 4" key="1">
    <citation type="journal article" date="2016" name="Nat. Commun.">
        <title>Thousands of microbial genomes shed light on interconnected biogeochemical processes in an aquifer system.</title>
        <authorList>
            <person name="Anantharaman K."/>
            <person name="Brown C.T."/>
            <person name="Hug L.A."/>
            <person name="Sharon I."/>
            <person name="Castelle C.J."/>
            <person name="Probst A.J."/>
            <person name="Thomas B.C."/>
            <person name="Singh A."/>
            <person name="Wilkins M.J."/>
            <person name="Karaoz U."/>
            <person name="Brodie E.L."/>
            <person name="Williams K.H."/>
            <person name="Hubbard S.S."/>
            <person name="Banfield J.F."/>
        </authorList>
    </citation>
    <scope>NUCLEOTIDE SEQUENCE [LARGE SCALE GENOMIC DNA]</scope>
</reference>
<gene>
    <name evidence="3" type="ORF">A3B86_02105</name>
</gene>
<evidence type="ECO:0000259" key="2">
    <source>
        <dbReference type="PROSITE" id="PS51462"/>
    </source>
</evidence>
<dbReference type="InterPro" id="IPR015797">
    <property type="entry name" value="NUDIX_hydrolase-like_dom_sf"/>
</dbReference>
<keyword evidence="1" id="KW-0378">Hydrolase</keyword>
<sequence>MKDIKTKYGLSLANIDNLLEVIQLSGIANWQTAADPIAVEEYPETNLTSQEIKIKRRLRVEISQFLSPSGKIFKGFRLGGVKGVKGTRVFTVLDEDLIPICAEFQHGLGEVLFDLPGGEVEPGEDPAVCAKREFEEESGIILKNVISLSSVGMPVAARYRSARNFSFIGIVSDPVELKLQKLDINEHLKTVLVSLDDWLKLIDREMVQSYSASTTFLALRRLEGMGCIRRKGV</sequence>
<dbReference type="Pfam" id="PF00293">
    <property type="entry name" value="NUDIX"/>
    <property type="match status" value="1"/>
</dbReference>
<dbReference type="Gene3D" id="3.90.79.10">
    <property type="entry name" value="Nucleoside Triphosphate Pyrophosphohydrolase"/>
    <property type="match status" value="1"/>
</dbReference>
<dbReference type="CDD" id="cd03424">
    <property type="entry name" value="NUDIX_ADPRase_Nudt5_UGPPase_Nudt14"/>
    <property type="match status" value="1"/>
</dbReference>
<comment type="caution">
    <text evidence="3">The sequence shown here is derived from an EMBL/GenBank/DDBJ whole genome shotgun (WGS) entry which is preliminary data.</text>
</comment>
<dbReference type="InterPro" id="IPR000086">
    <property type="entry name" value="NUDIX_hydrolase_dom"/>
</dbReference>
<dbReference type="InterPro" id="IPR020084">
    <property type="entry name" value="NUDIX_hydrolase_CS"/>
</dbReference>
<dbReference type="AlphaFoldDB" id="A0A1F8F196"/>
<evidence type="ECO:0000313" key="3">
    <source>
        <dbReference type="EMBL" id="OGN06914.1"/>
    </source>
</evidence>
<feature type="domain" description="Nudix hydrolase" evidence="2">
    <location>
        <begin position="55"/>
        <end position="220"/>
    </location>
</feature>
<dbReference type="PROSITE" id="PS00893">
    <property type="entry name" value="NUDIX_BOX"/>
    <property type="match status" value="1"/>
</dbReference>
<name>A0A1F8F196_9BACT</name>
<dbReference type="PROSITE" id="PS51462">
    <property type="entry name" value="NUDIX"/>
    <property type="match status" value="1"/>
</dbReference>
<dbReference type="SUPFAM" id="SSF55811">
    <property type="entry name" value="Nudix"/>
    <property type="match status" value="1"/>
</dbReference>
<organism evidence="3 4">
    <name type="scientific">Candidatus Yanofskybacteria bacterium RIFCSPHIGHO2_02_FULL_38_22b</name>
    <dbReference type="NCBI Taxonomy" id="1802673"/>
    <lineage>
        <taxon>Bacteria</taxon>
        <taxon>Candidatus Yanofskyibacteriota</taxon>
    </lineage>
</organism>
<evidence type="ECO:0000313" key="4">
    <source>
        <dbReference type="Proteomes" id="UP000176834"/>
    </source>
</evidence>
<dbReference type="Proteomes" id="UP000176834">
    <property type="component" value="Unassembled WGS sequence"/>
</dbReference>
<accession>A0A1F8F196</accession>